<dbReference type="EMBL" id="PQXK01000219">
    <property type="protein sequence ID" value="TGO33950.1"/>
    <property type="molecule type" value="Genomic_DNA"/>
</dbReference>
<sequence>MANFYRHGHLPTKTRWQLTLVKNKYAKAFDALAGASPEDFYQLNRDASLDFSGNPIEQIQKRDGNVIGFNACSTTSTSIALPTDLLKFSKTSVSAASTSTPRFSKPASMPPQPPAYNGRCRPDYQLPCMGKNMGGIRSVDRRIALDAISVICVPVKTKMKIKSKPSQYIHMSNEFSDDQNGYHSLHPDPNLPNSSIPYNKEVALESSQSENKVKQWLHKPATSFIPIKRLSRALIEIYQKQLQEMSACDDELILIAVNHHAHIYSG</sequence>
<organism evidence="1 2">
    <name type="scientific">Botrytis hyacinthi</name>
    <dbReference type="NCBI Taxonomy" id="278943"/>
    <lineage>
        <taxon>Eukaryota</taxon>
        <taxon>Fungi</taxon>
        <taxon>Dikarya</taxon>
        <taxon>Ascomycota</taxon>
        <taxon>Pezizomycotina</taxon>
        <taxon>Leotiomycetes</taxon>
        <taxon>Helotiales</taxon>
        <taxon>Sclerotiniaceae</taxon>
        <taxon>Botrytis</taxon>
    </lineage>
</organism>
<evidence type="ECO:0000313" key="2">
    <source>
        <dbReference type="Proteomes" id="UP000297814"/>
    </source>
</evidence>
<comment type="caution">
    <text evidence="1">The sequence shown here is derived from an EMBL/GenBank/DDBJ whole genome shotgun (WGS) entry which is preliminary data.</text>
</comment>
<keyword evidence="2" id="KW-1185">Reference proteome</keyword>
<reference evidence="1 2" key="1">
    <citation type="submission" date="2017-12" db="EMBL/GenBank/DDBJ databases">
        <title>Comparative genomics of Botrytis spp.</title>
        <authorList>
            <person name="Valero-Jimenez C.A."/>
            <person name="Tapia P."/>
            <person name="Veloso J."/>
            <person name="Silva-Moreno E."/>
            <person name="Staats M."/>
            <person name="Valdes J.H."/>
            <person name="Van Kan J.A.L."/>
        </authorList>
    </citation>
    <scope>NUCLEOTIDE SEQUENCE [LARGE SCALE GENOMIC DNA]</scope>
    <source>
        <strain evidence="1 2">Bh0001</strain>
    </source>
</reference>
<evidence type="ECO:0000313" key="1">
    <source>
        <dbReference type="EMBL" id="TGO33950.1"/>
    </source>
</evidence>
<name>A0A4Z1GEX5_9HELO</name>
<dbReference type="Proteomes" id="UP000297814">
    <property type="component" value="Unassembled WGS sequence"/>
</dbReference>
<protein>
    <submittedName>
        <fullName evidence="1">Uncharacterized protein</fullName>
    </submittedName>
</protein>
<gene>
    <name evidence="1" type="ORF">BHYA_0219g00070</name>
</gene>
<dbReference type="AlphaFoldDB" id="A0A4Z1GEX5"/>
<accession>A0A4Z1GEX5</accession>
<proteinExistence type="predicted"/>